<accession>A0A2A8D2I7</accession>
<dbReference type="PANTHER" id="PTHR12558:SF13">
    <property type="entry name" value="CELL DIVISION CYCLE PROTEIN 27 HOMOLOG"/>
    <property type="match status" value="1"/>
</dbReference>
<keyword evidence="2" id="KW-0802">TPR repeat</keyword>
<feature type="repeat" description="TPR" evidence="2">
    <location>
        <begin position="192"/>
        <end position="225"/>
    </location>
</feature>
<dbReference type="Proteomes" id="UP000220102">
    <property type="component" value="Unassembled WGS sequence"/>
</dbReference>
<feature type="repeat" description="TPR" evidence="2">
    <location>
        <begin position="380"/>
        <end position="413"/>
    </location>
</feature>
<feature type="repeat" description="TPR" evidence="2">
    <location>
        <begin position="417"/>
        <end position="450"/>
    </location>
</feature>
<dbReference type="InterPro" id="IPR011990">
    <property type="entry name" value="TPR-like_helical_dom_sf"/>
</dbReference>
<dbReference type="EMBL" id="PDEQ01000001">
    <property type="protein sequence ID" value="PEN15172.1"/>
    <property type="molecule type" value="Genomic_DNA"/>
</dbReference>
<dbReference type="PANTHER" id="PTHR12558">
    <property type="entry name" value="CELL DIVISION CYCLE 16,23,27"/>
    <property type="match status" value="1"/>
</dbReference>
<evidence type="ECO:0000256" key="2">
    <source>
        <dbReference type="PROSITE-ProRule" id="PRU00339"/>
    </source>
</evidence>
<feature type="repeat" description="TPR" evidence="2">
    <location>
        <begin position="155"/>
        <end position="188"/>
    </location>
</feature>
<evidence type="ECO:0000313" key="5">
    <source>
        <dbReference type="Proteomes" id="UP000220102"/>
    </source>
</evidence>
<gene>
    <name evidence="4" type="ORF">CRI94_02495</name>
</gene>
<name>A0A2A8D2I7_9BACT</name>
<dbReference type="InterPro" id="IPR019734">
    <property type="entry name" value="TPR_rpt"/>
</dbReference>
<dbReference type="Pfam" id="PF13424">
    <property type="entry name" value="TPR_12"/>
    <property type="match status" value="1"/>
</dbReference>
<keyword evidence="1" id="KW-0732">Signal</keyword>
<dbReference type="Pfam" id="PF13181">
    <property type="entry name" value="TPR_8"/>
    <property type="match status" value="1"/>
</dbReference>
<proteinExistence type="predicted"/>
<feature type="domain" description="Outer membrane lipoprotein BamD-like" evidence="3">
    <location>
        <begin position="81"/>
        <end position="249"/>
    </location>
</feature>
<evidence type="ECO:0000256" key="1">
    <source>
        <dbReference type="ARBA" id="ARBA00022729"/>
    </source>
</evidence>
<feature type="repeat" description="TPR" evidence="2">
    <location>
        <begin position="638"/>
        <end position="671"/>
    </location>
</feature>
<dbReference type="InterPro" id="IPR006597">
    <property type="entry name" value="Sel1-like"/>
</dbReference>
<dbReference type="PROSITE" id="PS50005">
    <property type="entry name" value="TPR"/>
    <property type="match status" value="8"/>
</dbReference>
<organism evidence="4 5">
    <name type="scientific">Longibacter salinarum</name>
    <dbReference type="NCBI Taxonomy" id="1850348"/>
    <lineage>
        <taxon>Bacteria</taxon>
        <taxon>Pseudomonadati</taxon>
        <taxon>Rhodothermota</taxon>
        <taxon>Rhodothermia</taxon>
        <taxon>Rhodothermales</taxon>
        <taxon>Salisaetaceae</taxon>
        <taxon>Longibacter</taxon>
    </lineage>
</organism>
<dbReference type="Pfam" id="PF13525">
    <property type="entry name" value="YfiO"/>
    <property type="match status" value="2"/>
</dbReference>
<protein>
    <recommendedName>
        <fullName evidence="3">Outer membrane lipoprotein BamD-like domain-containing protein</fullName>
    </recommendedName>
</protein>
<dbReference type="OrthoDB" id="9814448at2"/>
<keyword evidence="5" id="KW-1185">Reference proteome</keyword>
<dbReference type="SUPFAM" id="SSF81901">
    <property type="entry name" value="HCP-like"/>
    <property type="match status" value="1"/>
</dbReference>
<feature type="repeat" description="TPR" evidence="2">
    <location>
        <begin position="265"/>
        <end position="298"/>
    </location>
</feature>
<comment type="caution">
    <text evidence="4">The sequence shown here is derived from an EMBL/GenBank/DDBJ whole genome shotgun (WGS) entry which is preliminary data.</text>
</comment>
<feature type="domain" description="Outer membrane lipoprotein BamD-like" evidence="3">
    <location>
        <begin position="677"/>
        <end position="832"/>
    </location>
</feature>
<dbReference type="AlphaFoldDB" id="A0A2A8D2I7"/>
<dbReference type="InterPro" id="IPR039565">
    <property type="entry name" value="BamD-like"/>
</dbReference>
<reference evidence="4 5" key="1">
    <citation type="submission" date="2017-10" db="EMBL/GenBank/DDBJ databases">
        <title>Draft genome of Longibacter Salinarum.</title>
        <authorList>
            <person name="Goh K.M."/>
            <person name="Shamsir M.S."/>
            <person name="Lim S.W."/>
        </authorList>
    </citation>
    <scope>NUCLEOTIDE SEQUENCE [LARGE SCALE GENOMIC DNA]</scope>
    <source>
        <strain evidence="4 5">KCTC 52045</strain>
    </source>
</reference>
<dbReference type="PROSITE" id="PS50293">
    <property type="entry name" value="TPR_REGION"/>
    <property type="match status" value="1"/>
</dbReference>
<feature type="repeat" description="TPR" evidence="2">
    <location>
        <begin position="786"/>
        <end position="819"/>
    </location>
</feature>
<evidence type="ECO:0000313" key="4">
    <source>
        <dbReference type="EMBL" id="PEN15172.1"/>
    </source>
</evidence>
<dbReference type="Pfam" id="PF13432">
    <property type="entry name" value="TPR_16"/>
    <property type="match status" value="6"/>
</dbReference>
<dbReference type="SMART" id="SM00028">
    <property type="entry name" value="TPR"/>
    <property type="match status" value="16"/>
</dbReference>
<dbReference type="SMART" id="SM00671">
    <property type="entry name" value="SEL1"/>
    <property type="match status" value="7"/>
</dbReference>
<evidence type="ECO:0000259" key="3">
    <source>
        <dbReference type="Pfam" id="PF13525"/>
    </source>
</evidence>
<dbReference type="SUPFAM" id="SSF48452">
    <property type="entry name" value="TPR-like"/>
    <property type="match status" value="4"/>
</dbReference>
<sequence length="1018" mass="114842">MVPSPRSVPRARALYRSLIVSLALVLLVAALPERTAAQPATTKPEAEFASAVQLFEQRLYRKSSAAFARFRDEHPEHPSVPQAIYLQARSALALDREDDAIRLFDTLQSEYPSHPRAEEAQISLGQYFIDAGETSRGRRIMEQIAQDDPDSPNAPRAIYLLGAAEREDSNLEAAVRYFERVLRDHPDSKVAPAAAYDLASTQVRLEQYEAAASSFERLAQRYPDSPYAQNLGTAVAEVYYELGQYDRVIEELHPQLESLPPDEQPRALFFLAEAYNQRGDTENAIVYYRRIIDNGQSSPYLRPAYYGLAWNYLRAGNPQQAAESFAQVRAVATAGESRDDLSMKAMYYEGVARTRTNAPARAQQLFRSVVDQWPQGRLASAAEYELGILQYRQDQYDAAAASFRSVVRRAPEEPLLGDAYYMLGNAYTAQQDLDRALDAYNQAVRRDAAPDSLRREVQFQKAWTLYENERYDEAGTAFLALARDGSSQRSRDALFWGGDCLYQQGDYSGAQARFQQYLQQYPNGRHAAAASYALGWTHFRQRDYGPAASAFRQFLDSYSEPDGEIPYRQDARLRLADSYYAMKRYDDAIAEYRRVDGQGVDYALYQTGEALSRADRNDEAIRSLQRLVREYPNSPWRGEAQFRIGFIHFQNQDYAAAREAYRTLIQRNPNERLAARAQYGIGDTYYNAGEMEQAVDAYLQVLQSHPDSEYAPEAASSLQYALLATGDASRADQIIDQFERENPGSPMVDELRFRRAEATYQSGGVDRALQLFQRFIRTSNNDALLPEAYFYVGEIYADRDQQSEARTYLQQLVDNYPSSNRRPEAALRLGDLSLEQGNAQAALEAYTVVAEDENVNPELRAQAVYGQSVALQDLGRRNEAEQLLQRLIDSNRGGPLLASARLGLARLYASDGRTAQAEDLYRQVAESSDSETGAEALVRLGMLLRNQGQPRQAIRELDRVSSLFAGYPEWVARSMLQQARAYQQLGESGEASRIYDQVISEYGGTPFAEDARSEKEQL</sequence>
<feature type="repeat" description="TPR" evidence="2">
    <location>
        <begin position="675"/>
        <end position="708"/>
    </location>
</feature>
<dbReference type="Gene3D" id="1.25.40.10">
    <property type="entry name" value="Tetratricopeptide repeat domain"/>
    <property type="match status" value="9"/>
</dbReference>
<dbReference type="RefSeq" id="WP_098074071.1">
    <property type="nucleotide sequence ID" value="NZ_PDEQ01000001.1"/>
</dbReference>